<name>A0A7F5R8D7_AGRPL</name>
<organism evidence="3 4">
    <name type="scientific">Agrilus planipennis</name>
    <name type="common">Emerald ash borer</name>
    <name type="synonym">Agrilus marcopoli</name>
    <dbReference type="NCBI Taxonomy" id="224129"/>
    <lineage>
        <taxon>Eukaryota</taxon>
        <taxon>Metazoa</taxon>
        <taxon>Ecdysozoa</taxon>
        <taxon>Arthropoda</taxon>
        <taxon>Hexapoda</taxon>
        <taxon>Insecta</taxon>
        <taxon>Pterygota</taxon>
        <taxon>Neoptera</taxon>
        <taxon>Endopterygota</taxon>
        <taxon>Coleoptera</taxon>
        <taxon>Polyphaga</taxon>
        <taxon>Elateriformia</taxon>
        <taxon>Buprestoidea</taxon>
        <taxon>Buprestidae</taxon>
        <taxon>Agrilinae</taxon>
        <taxon>Agrilus</taxon>
    </lineage>
</organism>
<accession>A0A7F5R8D7</accession>
<dbReference type="Proteomes" id="UP000192223">
    <property type="component" value="Unplaced"/>
</dbReference>
<dbReference type="RefSeq" id="XP_025832232.1">
    <property type="nucleotide sequence ID" value="XM_025976447.1"/>
</dbReference>
<feature type="domain" description="DUF7041" evidence="2">
    <location>
        <begin position="18"/>
        <end position="101"/>
    </location>
</feature>
<sequence>MNTENSAARSIDRVSVKVPVFIPSDPELWFSILEGSFDAAGIVQDNTKFGYALSGLDQKYALEVRDIIVKPRSERSYELLKSELIKRMGASQEQNTRRLLENEPLGDRKPTQFLRHLRNLAGGDFPEEVLQTLWLTRLPKHIQALLAAHKDLPLEKRAEIADTIIETYGQFNNVAENSTTNTAVNSRLDFLENALTTALQELASLKINREPPHQPRRFRPRARSRSHSRPRENRDICWYHLRFSTNARKCTKPCRFEANTPGNDVGSR</sequence>
<dbReference type="PANTHER" id="PTHR33327:SF3">
    <property type="entry name" value="RNA-DIRECTED DNA POLYMERASE"/>
    <property type="match status" value="1"/>
</dbReference>
<reference evidence="4" key="1">
    <citation type="submission" date="2025-08" db="UniProtKB">
        <authorList>
            <consortium name="RefSeq"/>
        </authorList>
    </citation>
    <scope>IDENTIFICATION</scope>
    <source>
        <tissue evidence="4">Entire body</tissue>
    </source>
</reference>
<dbReference type="KEGG" id="apln:112904997"/>
<dbReference type="Pfam" id="PF23055">
    <property type="entry name" value="DUF7041"/>
    <property type="match status" value="1"/>
</dbReference>
<evidence type="ECO:0000313" key="3">
    <source>
        <dbReference type="Proteomes" id="UP000192223"/>
    </source>
</evidence>
<dbReference type="AlphaFoldDB" id="A0A7F5R8D7"/>
<dbReference type="InParanoid" id="A0A7F5R8D7"/>
<protein>
    <submittedName>
        <fullName evidence="4">Uncharacterized protein LOC112904997</fullName>
    </submittedName>
</protein>
<dbReference type="OrthoDB" id="6433758at2759"/>
<dbReference type="GeneID" id="112904997"/>
<dbReference type="InterPro" id="IPR055469">
    <property type="entry name" value="DUF7041"/>
</dbReference>
<keyword evidence="3" id="KW-1185">Reference proteome</keyword>
<evidence type="ECO:0000259" key="2">
    <source>
        <dbReference type="Pfam" id="PF23055"/>
    </source>
</evidence>
<evidence type="ECO:0000313" key="4">
    <source>
        <dbReference type="RefSeq" id="XP_025832232.1"/>
    </source>
</evidence>
<feature type="compositionally biased region" description="Basic residues" evidence="1">
    <location>
        <begin position="214"/>
        <end position="228"/>
    </location>
</feature>
<proteinExistence type="predicted"/>
<feature type="region of interest" description="Disordered" evidence="1">
    <location>
        <begin position="207"/>
        <end position="229"/>
    </location>
</feature>
<dbReference type="PANTHER" id="PTHR33327">
    <property type="entry name" value="ENDONUCLEASE"/>
    <property type="match status" value="1"/>
</dbReference>
<gene>
    <name evidence="4" type="primary">LOC112904997</name>
</gene>
<evidence type="ECO:0000256" key="1">
    <source>
        <dbReference type="SAM" id="MobiDB-lite"/>
    </source>
</evidence>